<feature type="compositionally biased region" description="Low complexity" evidence="1">
    <location>
        <begin position="1"/>
        <end position="23"/>
    </location>
</feature>
<name>A0AAV7SR22_PLEWA</name>
<feature type="region of interest" description="Disordered" evidence="1">
    <location>
        <begin position="51"/>
        <end position="84"/>
    </location>
</feature>
<dbReference type="EMBL" id="JANPWB010000008">
    <property type="protein sequence ID" value="KAJ1166436.1"/>
    <property type="molecule type" value="Genomic_DNA"/>
</dbReference>
<evidence type="ECO:0000313" key="2">
    <source>
        <dbReference type="EMBL" id="KAJ1166436.1"/>
    </source>
</evidence>
<feature type="region of interest" description="Disordered" evidence="1">
    <location>
        <begin position="1"/>
        <end position="38"/>
    </location>
</feature>
<dbReference type="Proteomes" id="UP001066276">
    <property type="component" value="Chromosome 4_2"/>
</dbReference>
<gene>
    <name evidence="2" type="ORF">NDU88_006840</name>
</gene>
<protein>
    <submittedName>
        <fullName evidence="2">Uncharacterized protein</fullName>
    </submittedName>
</protein>
<evidence type="ECO:0000256" key="1">
    <source>
        <dbReference type="SAM" id="MobiDB-lite"/>
    </source>
</evidence>
<dbReference type="AlphaFoldDB" id="A0AAV7SR22"/>
<reference evidence="2" key="1">
    <citation type="journal article" date="2022" name="bioRxiv">
        <title>Sequencing and chromosome-scale assembly of the giantPleurodeles waltlgenome.</title>
        <authorList>
            <person name="Brown T."/>
            <person name="Elewa A."/>
            <person name="Iarovenko S."/>
            <person name="Subramanian E."/>
            <person name="Araus A.J."/>
            <person name="Petzold A."/>
            <person name="Susuki M."/>
            <person name="Suzuki K.-i.T."/>
            <person name="Hayashi T."/>
            <person name="Toyoda A."/>
            <person name="Oliveira C."/>
            <person name="Osipova E."/>
            <person name="Leigh N.D."/>
            <person name="Simon A."/>
            <person name="Yun M.H."/>
        </authorList>
    </citation>
    <scope>NUCLEOTIDE SEQUENCE</scope>
    <source>
        <strain evidence="2">20211129_DDA</strain>
        <tissue evidence="2">Liver</tissue>
    </source>
</reference>
<accession>A0AAV7SR22</accession>
<evidence type="ECO:0000313" key="3">
    <source>
        <dbReference type="Proteomes" id="UP001066276"/>
    </source>
</evidence>
<comment type="caution">
    <text evidence="2">The sequence shown here is derived from an EMBL/GenBank/DDBJ whole genome shotgun (WGS) entry which is preliminary data.</text>
</comment>
<keyword evidence="3" id="KW-1185">Reference proteome</keyword>
<sequence>MQGGQAVSAAATSSAASWVAQSSRGVHRPPIQARPGRSLQPCAARRLSRLSAWPVQGHPQTQGAPRTPRCCSPTPAHGPAHRRGSGAPPLCFAWVWAAEPRRDAPLTPPS</sequence>
<proteinExistence type="predicted"/>
<organism evidence="2 3">
    <name type="scientific">Pleurodeles waltl</name>
    <name type="common">Iberian ribbed newt</name>
    <dbReference type="NCBI Taxonomy" id="8319"/>
    <lineage>
        <taxon>Eukaryota</taxon>
        <taxon>Metazoa</taxon>
        <taxon>Chordata</taxon>
        <taxon>Craniata</taxon>
        <taxon>Vertebrata</taxon>
        <taxon>Euteleostomi</taxon>
        <taxon>Amphibia</taxon>
        <taxon>Batrachia</taxon>
        <taxon>Caudata</taxon>
        <taxon>Salamandroidea</taxon>
        <taxon>Salamandridae</taxon>
        <taxon>Pleurodelinae</taxon>
        <taxon>Pleurodeles</taxon>
    </lineage>
</organism>